<name>A0AAV7VG95_PLEWA</name>
<evidence type="ECO:0000313" key="3">
    <source>
        <dbReference type="Proteomes" id="UP001066276"/>
    </source>
</evidence>
<reference evidence="2" key="1">
    <citation type="journal article" date="2022" name="bioRxiv">
        <title>Sequencing and chromosome-scale assembly of the giantPleurodeles waltlgenome.</title>
        <authorList>
            <person name="Brown T."/>
            <person name="Elewa A."/>
            <person name="Iarovenko S."/>
            <person name="Subramanian E."/>
            <person name="Araus A.J."/>
            <person name="Petzold A."/>
            <person name="Susuki M."/>
            <person name="Suzuki K.-i.T."/>
            <person name="Hayashi T."/>
            <person name="Toyoda A."/>
            <person name="Oliveira C."/>
            <person name="Osipova E."/>
            <person name="Leigh N.D."/>
            <person name="Simon A."/>
            <person name="Yun M.H."/>
        </authorList>
    </citation>
    <scope>NUCLEOTIDE SEQUENCE</scope>
    <source>
        <strain evidence="2">20211129_DDA</strain>
        <tissue evidence="2">Liver</tissue>
    </source>
</reference>
<evidence type="ECO:0000256" key="1">
    <source>
        <dbReference type="SAM" id="MobiDB-lite"/>
    </source>
</evidence>
<feature type="region of interest" description="Disordered" evidence="1">
    <location>
        <begin position="167"/>
        <end position="188"/>
    </location>
</feature>
<organism evidence="2 3">
    <name type="scientific">Pleurodeles waltl</name>
    <name type="common">Iberian ribbed newt</name>
    <dbReference type="NCBI Taxonomy" id="8319"/>
    <lineage>
        <taxon>Eukaryota</taxon>
        <taxon>Metazoa</taxon>
        <taxon>Chordata</taxon>
        <taxon>Craniata</taxon>
        <taxon>Vertebrata</taxon>
        <taxon>Euteleostomi</taxon>
        <taxon>Amphibia</taxon>
        <taxon>Batrachia</taxon>
        <taxon>Caudata</taxon>
        <taxon>Salamandroidea</taxon>
        <taxon>Salamandridae</taxon>
        <taxon>Pleurodelinae</taxon>
        <taxon>Pleurodeles</taxon>
    </lineage>
</organism>
<feature type="region of interest" description="Disordered" evidence="1">
    <location>
        <begin position="55"/>
        <end position="88"/>
    </location>
</feature>
<proteinExistence type="predicted"/>
<evidence type="ECO:0000313" key="2">
    <source>
        <dbReference type="EMBL" id="KAJ1199694.1"/>
    </source>
</evidence>
<accession>A0AAV7VG95</accession>
<gene>
    <name evidence="2" type="ORF">NDU88_003527</name>
</gene>
<dbReference type="AlphaFoldDB" id="A0AAV7VG95"/>
<comment type="caution">
    <text evidence="2">The sequence shown here is derived from an EMBL/GenBank/DDBJ whole genome shotgun (WGS) entry which is preliminary data.</text>
</comment>
<dbReference type="EMBL" id="JANPWB010000003">
    <property type="protein sequence ID" value="KAJ1199694.1"/>
    <property type="molecule type" value="Genomic_DNA"/>
</dbReference>
<protein>
    <submittedName>
        <fullName evidence="2">Uncharacterized protein</fullName>
    </submittedName>
</protein>
<dbReference type="Proteomes" id="UP001066276">
    <property type="component" value="Chromosome 2_1"/>
</dbReference>
<sequence length="188" mass="20481">MLLDGILQQWKWAGDACGLKEVPIGCENLDETLGELLQCCELRGGALDHHAALPVREEHNGESEMGTNRSRCTGRLDPGEPGSSPRLDRRQRVLKTCMHCVMSLASDVTGQHIQVSLWGRNEVGEMPGCVEGISPLLQCAFGLLLGRRPGAINKEGRGWVRQLRTETRSDTKTRADGLNTACTHSAAP</sequence>
<keyword evidence="3" id="KW-1185">Reference proteome</keyword>